<sequence length="409" mass="45797">MKKMIALITALSVTAGLLSGCSDKEEKGGKIHLEFFQNKPEAVGTFDKLIAKFEKEHPNIDIQQNNVPDAETVLRTRLVKEDVPDILGIGGNATYGDIAEAGVFYDFTKDPVVDKVIPNYVDTLNQLAGNNKEVNGIPFATNANMVLYNKEKFRELGLDVPRTWDELIGTAKKIKAAGEVPFYLTLKDAWTAMVPFNSLVANTQGNNFFEEKNEGQASFQKRYGEASDKMLTLLKYGHKDNFGRDYNSGNKAFANGESFMYLQGNWAISSIKTINKDIDIGTFPLPATNDPKKNKLVSGVDTALTMAKDNPYKKESLLFINFLLKPENTKLYMKDQNSFSAVKGVLQDDPTLSNLNPYFEKQQITGFPEHFFPASIPIANLVQGFLISKDEKEFLKKLDTEWDKVKVRQ</sequence>
<dbReference type="EMBL" id="JAUHTR010000015">
    <property type="protein sequence ID" value="MDN4526877.1"/>
    <property type="molecule type" value="Genomic_DNA"/>
</dbReference>
<dbReference type="Pfam" id="PF01547">
    <property type="entry name" value="SBP_bac_1"/>
    <property type="match status" value="1"/>
</dbReference>
<accession>A0ABT8I311</accession>
<gene>
    <name evidence="1" type="ORF">QYB97_20515</name>
</gene>
<dbReference type="InterPro" id="IPR006059">
    <property type="entry name" value="SBP"/>
</dbReference>
<proteinExistence type="predicted"/>
<dbReference type="RefSeq" id="WP_301167896.1">
    <property type="nucleotide sequence ID" value="NZ_JAUHTR010000015.1"/>
</dbReference>
<dbReference type="SUPFAM" id="SSF53850">
    <property type="entry name" value="Periplasmic binding protein-like II"/>
    <property type="match status" value="1"/>
</dbReference>
<dbReference type="PROSITE" id="PS51257">
    <property type="entry name" value="PROKAR_LIPOPROTEIN"/>
    <property type="match status" value="1"/>
</dbReference>
<name>A0ABT8I311_9BACL</name>
<dbReference type="Proteomes" id="UP001172721">
    <property type="component" value="Unassembled WGS sequence"/>
</dbReference>
<organism evidence="1 2">
    <name type="scientific">Fictibacillus fluitans</name>
    <dbReference type="NCBI Taxonomy" id="3058422"/>
    <lineage>
        <taxon>Bacteria</taxon>
        <taxon>Bacillati</taxon>
        <taxon>Bacillota</taxon>
        <taxon>Bacilli</taxon>
        <taxon>Bacillales</taxon>
        <taxon>Fictibacillaceae</taxon>
        <taxon>Fictibacillus</taxon>
    </lineage>
</organism>
<keyword evidence="2" id="KW-1185">Reference proteome</keyword>
<reference evidence="1" key="1">
    <citation type="submission" date="2023-07" db="EMBL/GenBank/DDBJ databases">
        <title>Fictibacillus sp. isolated from freshwater pond.</title>
        <authorList>
            <person name="Kirdat K."/>
            <person name="Bhat A."/>
            <person name="Mourya A."/>
            <person name="Yadav A."/>
        </authorList>
    </citation>
    <scope>NUCLEOTIDE SEQUENCE</scope>
    <source>
        <strain evidence="1">NE201</strain>
    </source>
</reference>
<dbReference type="InterPro" id="IPR050490">
    <property type="entry name" value="Bact_solute-bd_prot1"/>
</dbReference>
<evidence type="ECO:0000313" key="2">
    <source>
        <dbReference type="Proteomes" id="UP001172721"/>
    </source>
</evidence>
<dbReference type="PANTHER" id="PTHR43649:SF12">
    <property type="entry name" value="DIACETYLCHITOBIOSE BINDING PROTEIN DASA"/>
    <property type="match status" value="1"/>
</dbReference>
<evidence type="ECO:0000313" key="1">
    <source>
        <dbReference type="EMBL" id="MDN4526877.1"/>
    </source>
</evidence>
<protein>
    <submittedName>
        <fullName evidence="1">Extracellular solute-binding protein</fullName>
    </submittedName>
</protein>
<dbReference type="PANTHER" id="PTHR43649">
    <property type="entry name" value="ARABINOSE-BINDING PROTEIN-RELATED"/>
    <property type="match status" value="1"/>
</dbReference>
<comment type="caution">
    <text evidence="1">The sequence shown here is derived from an EMBL/GenBank/DDBJ whole genome shotgun (WGS) entry which is preliminary data.</text>
</comment>
<dbReference type="Gene3D" id="3.40.190.10">
    <property type="entry name" value="Periplasmic binding protein-like II"/>
    <property type="match status" value="2"/>
</dbReference>